<accession>A0A1E5IHE5</accession>
<evidence type="ECO:0000313" key="1">
    <source>
        <dbReference type="EMBL" id="OEG69834.1"/>
    </source>
</evidence>
<organism evidence="1 2">
    <name type="scientific">Endomicrobium trichonymphae</name>
    <dbReference type="NCBI Taxonomy" id="1408204"/>
    <lineage>
        <taxon>Bacteria</taxon>
        <taxon>Pseudomonadati</taxon>
        <taxon>Elusimicrobiota</taxon>
        <taxon>Endomicrobiia</taxon>
        <taxon>Endomicrobiales</taxon>
        <taxon>Endomicrobiaceae</taxon>
        <taxon>Candidatus Endomicrobiellum</taxon>
    </lineage>
</organism>
<proteinExistence type="predicted"/>
<dbReference type="AlphaFoldDB" id="A0A1E5IHE5"/>
<reference evidence="1 2" key="1">
    <citation type="submission" date="2015-11" db="EMBL/GenBank/DDBJ databases">
        <title>Evidence for parallel genomic evolution in an endosymbiosis of termite gut flagellates.</title>
        <authorList>
            <person name="Zheng H."/>
        </authorList>
    </citation>
    <scope>NUCLEOTIDE SEQUENCE [LARGE SCALE GENOMIC DNA]</scope>
    <source>
        <strain evidence="1 2">CET450</strain>
    </source>
</reference>
<protein>
    <submittedName>
        <fullName evidence="1">Uncharacterized protein</fullName>
    </submittedName>
</protein>
<gene>
    <name evidence="1" type="ORF">ATZ36_07345</name>
</gene>
<sequence length="344" mass="40064">MIKLPLNKPFSKYPKPMANTELGSPRQVQEISTDLGKTWTTLTNEEKQQLRRGQFAFGSIYPYIFDGLAYVATHNPKLLQKHDKYYFVLELPIEDWCGICLGKYQTHNKERFIHELLRRGSTLDKDEAKHLRCIPIEKGEYISIQPLIIGFTQKSQEELHPSELKKLMNLRTFNETTKKIKKATIYVLKLLIEPFFNENTGGWFSCPSALQAKIYHTLETLRPAEKKLFDGLEPLFLRKYFLYLNLHDGSHDTNYVEVDELDLCEHVAPAEIVANGKYRNIRDWNKMREKLTLANEFFMTMETKGLMKGAKAYPTISPKGVFYDQTTKQYCIFFKRSSIAPVLK</sequence>
<keyword evidence="2" id="KW-1185">Reference proteome</keyword>
<comment type="caution">
    <text evidence="1">The sequence shown here is derived from an EMBL/GenBank/DDBJ whole genome shotgun (WGS) entry which is preliminary data.</text>
</comment>
<name>A0A1E5IHE5_ENDTX</name>
<evidence type="ECO:0000313" key="2">
    <source>
        <dbReference type="Proteomes" id="UP000095237"/>
    </source>
</evidence>
<dbReference type="Proteomes" id="UP000095237">
    <property type="component" value="Unassembled WGS sequence"/>
</dbReference>
<dbReference type="EMBL" id="LNVX01000549">
    <property type="protein sequence ID" value="OEG69834.1"/>
    <property type="molecule type" value="Genomic_DNA"/>
</dbReference>